<keyword evidence="2" id="KW-0472">Membrane</keyword>
<feature type="transmembrane region" description="Helical" evidence="2">
    <location>
        <begin position="204"/>
        <end position="227"/>
    </location>
</feature>
<evidence type="ECO:0000256" key="1">
    <source>
        <dbReference type="SAM" id="MobiDB-lite"/>
    </source>
</evidence>
<keyword evidence="2" id="KW-1133">Transmembrane helix</keyword>
<organism evidence="3 4">
    <name type="scientific">Corynebacterium kroppenstedtii</name>
    <dbReference type="NCBI Taxonomy" id="161879"/>
    <lineage>
        <taxon>Bacteria</taxon>
        <taxon>Bacillati</taxon>
        <taxon>Actinomycetota</taxon>
        <taxon>Actinomycetes</taxon>
        <taxon>Mycobacteriales</taxon>
        <taxon>Corynebacteriaceae</taxon>
        <taxon>Corynebacterium</taxon>
    </lineage>
</organism>
<reference evidence="3 4" key="1">
    <citation type="submission" date="2017-08" db="EMBL/GenBank/DDBJ databases">
        <title>Infants hospitalized years apart are colonized by the same room-sourced microbial strains.</title>
        <authorList>
            <person name="Brooks B."/>
            <person name="Olm M.R."/>
            <person name="Firek B.A."/>
            <person name="Baker R."/>
            <person name="Thomas B.C."/>
            <person name="Morowitz M.J."/>
            <person name="Banfield J.F."/>
        </authorList>
    </citation>
    <scope>NUCLEOTIDE SEQUENCE [LARGE SCALE GENOMIC DNA]</scope>
    <source>
        <strain evidence="3">S2_003_000_R1_3</strain>
    </source>
</reference>
<feature type="transmembrane region" description="Helical" evidence="2">
    <location>
        <begin position="239"/>
        <end position="260"/>
    </location>
</feature>
<feature type="compositionally biased region" description="Low complexity" evidence="1">
    <location>
        <begin position="60"/>
        <end position="69"/>
    </location>
</feature>
<protein>
    <submittedName>
        <fullName evidence="3">Uncharacterized protein</fullName>
    </submittedName>
</protein>
<feature type="transmembrane region" description="Helical" evidence="2">
    <location>
        <begin position="155"/>
        <end position="176"/>
    </location>
</feature>
<feature type="compositionally biased region" description="Pro residues" evidence="1">
    <location>
        <begin position="22"/>
        <end position="59"/>
    </location>
</feature>
<dbReference type="EMBL" id="QFRA01000014">
    <property type="protein sequence ID" value="PZR04647.1"/>
    <property type="molecule type" value="Genomic_DNA"/>
</dbReference>
<accession>A0A2W5SSI5</accession>
<gene>
    <name evidence="3" type="ORF">DI525_06280</name>
</gene>
<comment type="caution">
    <text evidence="3">The sequence shown here is derived from an EMBL/GenBank/DDBJ whole genome shotgun (WGS) entry which is preliminary data.</text>
</comment>
<name>A0A2W5SSI5_9CORY</name>
<evidence type="ECO:0000256" key="2">
    <source>
        <dbReference type="SAM" id="Phobius"/>
    </source>
</evidence>
<feature type="region of interest" description="Disordered" evidence="1">
    <location>
        <begin position="1"/>
        <end position="148"/>
    </location>
</feature>
<feature type="transmembrane region" description="Helical" evidence="2">
    <location>
        <begin position="266"/>
        <end position="288"/>
    </location>
</feature>
<evidence type="ECO:0000313" key="4">
    <source>
        <dbReference type="Proteomes" id="UP000249432"/>
    </source>
</evidence>
<feature type="compositionally biased region" description="Low complexity" evidence="1">
    <location>
        <begin position="80"/>
        <end position="97"/>
    </location>
</feature>
<dbReference type="RefSeq" id="WP_303734907.1">
    <property type="nucleotide sequence ID" value="NZ_CAKZHK010000013.1"/>
</dbReference>
<dbReference type="AlphaFoldDB" id="A0A2W5SSI5"/>
<sequence length="317" mass="31943">MASPEHTHLSPTLRMATTPGASPAPEPSPAPGSGPQPGSGPTPDSTPTPGQPNPAPPSTPGQSGSSGLGEPAPGEPGVSGDPLPGGAPAPGGAQNPGDSNRGYAPDNAAGGYSSDDANRGYGVAPQGVTGPPSSNNNDGKKKPKPPQDIKDARTAWMWTALLQAILGVLTGIEVIANPSMLDSAIKQAEDMYGMSADNVSNSDIASVSGVMIGLFYIVASFVAVLLIRQFMKGKKWTRFLLILGSVYLIVNGVSGAFAVPDVGSNIFVWATGSLGIVSAVLAAVGIWFSTRPPASDYLWGSSPKGGSGDSGDGNTRK</sequence>
<dbReference type="Proteomes" id="UP000249432">
    <property type="component" value="Unassembled WGS sequence"/>
</dbReference>
<evidence type="ECO:0000313" key="3">
    <source>
        <dbReference type="EMBL" id="PZR04647.1"/>
    </source>
</evidence>
<proteinExistence type="predicted"/>
<keyword evidence="2" id="KW-0812">Transmembrane</keyword>